<name>A0A0R3X4V3_HYDTA</name>
<reference evidence="4" key="1">
    <citation type="submission" date="2017-02" db="UniProtKB">
        <authorList>
            <consortium name="WormBaseParasite"/>
        </authorList>
    </citation>
    <scope>IDENTIFICATION</scope>
</reference>
<feature type="region of interest" description="Disordered" evidence="1">
    <location>
        <begin position="178"/>
        <end position="301"/>
    </location>
</feature>
<accession>A0A0R3X4V3</accession>
<feature type="compositionally biased region" description="Basic and acidic residues" evidence="1">
    <location>
        <begin position="178"/>
        <end position="191"/>
    </location>
</feature>
<feature type="compositionally biased region" description="Polar residues" evidence="1">
    <location>
        <begin position="193"/>
        <end position="203"/>
    </location>
</feature>
<gene>
    <name evidence="2" type="ORF">TTAC_LOCUS8445</name>
</gene>
<feature type="compositionally biased region" description="Basic and acidic residues" evidence="1">
    <location>
        <begin position="232"/>
        <end position="250"/>
    </location>
</feature>
<dbReference type="AlphaFoldDB" id="A0A0R3X4V3"/>
<evidence type="ECO:0000256" key="1">
    <source>
        <dbReference type="SAM" id="MobiDB-lite"/>
    </source>
</evidence>
<reference evidence="2 3" key="2">
    <citation type="submission" date="2018-11" db="EMBL/GenBank/DDBJ databases">
        <authorList>
            <consortium name="Pathogen Informatics"/>
        </authorList>
    </citation>
    <scope>NUCLEOTIDE SEQUENCE [LARGE SCALE GENOMIC DNA]</scope>
</reference>
<feature type="compositionally biased region" description="Low complexity" evidence="1">
    <location>
        <begin position="276"/>
        <end position="287"/>
    </location>
</feature>
<feature type="compositionally biased region" description="Basic residues" evidence="1">
    <location>
        <begin position="292"/>
        <end position="301"/>
    </location>
</feature>
<keyword evidence="3" id="KW-1185">Reference proteome</keyword>
<protein>
    <submittedName>
        <fullName evidence="4">Retrotransposon protein</fullName>
    </submittedName>
</protein>
<evidence type="ECO:0000313" key="2">
    <source>
        <dbReference type="EMBL" id="VDM32997.1"/>
    </source>
</evidence>
<organism evidence="4">
    <name type="scientific">Hydatigena taeniaeformis</name>
    <name type="common">Feline tapeworm</name>
    <name type="synonym">Taenia taeniaeformis</name>
    <dbReference type="NCBI Taxonomy" id="6205"/>
    <lineage>
        <taxon>Eukaryota</taxon>
        <taxon>Metazoa</taxon>
        <taxon>Spiralia</taxon>
        <taxon>Lophotrochozoa</taxon>
        <taxon>Platyhelminthes</taxon>
        <taxon>Cestoda</taxon>
        <taxon>Eucestoda</taxon>
        <taxon>Cyclophyllidea</taxon>
        <taxon>Taeniidae</taxon>
        <taxon>Hydatigera</taxon>
    </lineage>
</organism>
<evidence type="ECO:0000313" key="4">
    <source>
        <dbReference type="WBParaSite" id="TTAC_0000846001-mRNA-1"/>
    </source>
</evidence>
<dbReference type="EMBL" id="UYWX01020507">
    <property type="protein sequence ID" value="VDM32997.1"/>
    <property type="molecule type" value="Genomic_DNA"/>
</dbReference>
<dbReference type="OrthoDB" id="6235539at2759"/>
<dbReference type="WBParaSite" id="TTAC_0000846001-mRNA-1">
    <property type="protein sequence ID" value="TTAC_0000846001-mRNA-1"/>
    <property type="gene ID" value="TTAC_0000846001"/>
</dbReference>
<sequence>MRINKDENSAFELGAGWHIRIKKSLHFFASLTSQRPSICPLYAYAVDRGDHSFARHPDEEDQQDCDMGAEFSKHKHKCRKGKWVDKETWTGQNGEAWGPETNLKMVDKANQCVLQWIQSITAEEESTNLDDRPPKRPHSEICMRQFNRSLEALVGKIDLSCCDWLHRIGLWHLESKPHPAVDQSDEVKEASLEGSTPEISSLSAEREGDSEVEAAETASLSSLPDVGPVPEEINKLTEQEAEGNRERGDGTEQNEMVDILTTITDGEESRKMSHQASSIAKLKAAISEHPVKPKPKKRRPV</sequence>
<dbReference type="Proteomes" id="UP000274429">
    <property type="component" value="Unassembled WGS sequence"/>
</dbReference>
<proteinExistence type="predicted"/>
<evidence type="ECO:0000313" key="3">
    <source>
        <dbReference type="Proteomes" id="UP000274429"/>
    </source>
</evidence>